<keyword evidence="4" id="KW-1185">Reference proteome</keyword>
<evidence type="ECO:0000256" key="1">
    <source>
        <dbReference type="PIRSR" id="PIRSR637460-1"/>
    </source>
</evidence>
<reference evidence="3" key="1">
    <citation type="submission" date="2021-01" db="EMBL/GenBank/DDBJ databases">
        <title>YIM 132084 draft genome.</title>
        <authorList>
            <person name="An D."/>
        </authorList>
    </citation>
    <scope>NUCLEOTIDE SEQUENCE</scope>
    <source>
        <strain evidence="3">YIM 132084</strain>
    </source>
</reference>
<dbReference type="InterPro" id="IPR013830">
    <property type="entry name" value="SGNH_hydro"/>
</dbReference>
<gene>
    <name evidence="3" type="ORF">JL106_09235</name>
</gene>
<dbReference type="RefSeq" id="WP_205260388.1">
    <property type="nucleotide sequence ID" value="NZ_JAERWK010000010.1"/>
</dbReference>
<evidence type="ECO:0000259" key="2">
    <source>
        <dbReference type="Pfam" id="PF13472"/>
    </source>
</evidence>
<dbReference type="GO" id="GO:0004806">
    <property type="term" value="F:triacylglycerol lipase activity"/>
    <property type="evidence" value="ECO:0007669"/>
    <property type="project" value="TreeGrafter"/>
</dbReference>
<protein>
    <submittedName>
        <fullName evidence="3">SGNH/GDSL hydrolase family protein</fullName>
    </submittedName>
</protein>
<organism evidence="3 4">
    <name type="scientific">Nakamurella leprariae</name>
    <dbReference type="NCBI Taxonomy" id="2803911"/>
    <lineage>
        <taxon>Bacteria</taxon>
        <taxon>Bacillati</taxon>
        <taxon>Actinomycetota</taxon>
        <taxon>Actinomycetes</taxon>
        <taxon>Nakamurellales</taxon>
        <taxon>Nakamurellaceae</taxon>
        <taxon>Nakamurella</taxon>
    </lineage>
</organism>
<evidence type="ECO:0000313" key="3">
    <source>
        <dbReference type="EMBL" id="MBM9467458.1"/>
    </source>
</evidence>
<dbReference type="PANTHER" id="PTHR37981:SF1">
    <property type="entry name" value="SGNH HYDROLASE-TYPE ESTERASE DOMAIN-CONTAINING PROTEIN"/>
    <property type="match status" value="1"/>
</dbReference>
<keyword evidence="3" id="KW-0378">Hydrolase</keyword>
<dbReference type="SUPFAM" id="SSF52266">
    <property type="entry name" value="SGNH hydrolase"/>
    <property type="match status" value="1"/>
</dbReference>
<dbReference type="PANTHER" id="PTHR37981">
    <property type="entry name" value="LIPASE 2"/>
    <property type="match status" value="1"/>
</dbReference>
<dbReference type="InterPro" id="IPR036514">
    <property type="entry name" value="SGNH_hydro_sf"/>
</dbReference>
<dbReference type="Gene3D" id="3.40.50.1110">
    <property type="entry name" value="SGNH hydrolase"/>
    <property type="match status" value="1"/>
</dbReference>
<dbReference type="EMBL" id="JAERWK010000010">
    <property type="protein sequence ID" value="MBM9467458.1"/>
    <property type="molecule type" value="Genomic_DNA"/>
</dbReference>
<accession>A0A938YD80</accession>
<proteinExistence type="predicted"/>
<dbReference type="AlphaFoldDB" id="A0A938YD80"/>
<feature type="domain" description="SGNH hydrolase-type esterase" evidence="2">
    <location>
        <begin position="11"/>
        <end position="243"/>
    </location>
</feature>
<dbReference type="CDD" id="cd01823">
    <property type="entry name" value="SEST_like"/>
    <property type="match status" value="1"/>
</dbReference>
<comment type="caution">
    <text evidence="3">The sequence shown here is derived from an EMBL/GenBank/DDBJ whole genome shotgun (WGS) entry which is preliminary data.</text>
</comment>
<feature type="active site" description="Nucleophile" evidence="1">
    <location>
        <position position="15"/>
    </location>
</feature>
<dbReference type="GO" id="GO:0019433">
    <property type="term" value="P:triglyceride catabolic process"/>
    <property type="evidence" value="ECO:0007669"/>
    <property type="project" value="TreeGrafter"/>
</dbReference>
<dbReference type="Proteomes" id="UP000663792">
    <property type="component" value="Unassembled WGS sequence"/>
</dbReference>
<dbReference type="Pfam" id="PF13472">
    <property type="entry name" value="Lipase_GDSL_2"/>
    <property type="match status" value="1"/>
</dbReference>
<sequence>MTEAPHGHYVALGSSFAAGPGIRPRESGSPRRAGRSSANAAHLVAARLGVPLTDVSCSGATAAQLVDGGPGMPAQVEAVSSATSLVTVTAGGNDVGYIGGLIMASLPRPLRAWAQWRARRTAVEPLENRFARLPATLDRLLGTITDRAPQATVVVVDYLTVLPPAGVPAPPLPDEVADQARKTADRLAAETAAAAERHGCLLVRASAVSADHHAWSAHPWTTGFSLGRRSAAPYHPNADGMRAIAELVVDAVQDTGSAD</sequence>
<name>A0A938YD80_9ACTN</name>
<dbReference type="InterPro" id="IPR037460">
    <property type="entry name" value="SEST-like"/>
</dbReference>
<evidence type="ECO:0000313" key="4">
    <source>
        <dbReference type="Proteomes" id="UP000663792"/>
    </source>
</evidence>
<feature type="active site" evidence="1">
    <location>
        <position position="235"/>
    </location>
</feature>